<dbReference type="InterPro" id="IPR003591">
    <property type="entry name" value="Leu-rich_rpt_typical-subtyp"/>
</dbReference>
<evidence type="ECO:0000256" key="8">
    <source>
        <dbReference type="SAM" id="Phobius"/>
    </source>
</evidence>
<dbReference type="SUPFAM" id="SSF48726">
    <property type="entry name" value="Immunoglobulin"/>
    <property type="match status" value="1"/>
</dbReference>
<accession>A0AAJ7WU38</accession>
<keyword evidence="11" id="KW-1185">Reference proteome</keyword>
<proteinExistence type="predicted"/>
<evidence type="ECO:0000256" key="6">
    <source>
        <dbReference type="ARBA" id="ARBA00023319"/>
    </source>
</evidence>
<evidence type="ECO:0000256" key="9">
    <source>
        <dbReference type="SAM" id="SignalP"/>
    </source>
</evidence>
<keyword evidence="1" id="KW-0433">Leucine-rich repeat</keyword>
<dbReference type="KEGG" id="pmrn:116942425"/>
<dbReference type="InterPro" id="IPR013151">
    <property type="entry name" value="Immunoglobulin_dom"/>
</dbReference>
<feature type="domain" description="Ig-like" evidence="10">
    <location>
        <begin position="290"/>
        <end position="392"/>
    </location>
</feature>
<dbReference type="SMART" id="SM00409">
    <property type="entry name" value="IG"/>
    <property type="match status" value="1"/>
</dbReference>
<dbReference type="SMART" id="SM00369">
    <property type="entry name" value="LRR_TYP"/>
    <property type="match status" value="5"/>
</dbReference>
<dbReference type="InterPro" id="IPR036179">
    <property type="entry name" value="Ig-like_dom_sf"/>
</dbReference>
<keyword evidence="5" id="KW-0325">Glycoprotein</keyword>
<dbReference type="InterPro" id="IPR013783">
    <property type="entry name" value="Ig-like_fold"/>
</dbReference>
<keyword evidence="6" id="KW-0393">Immunoglobulin domain</keyword>
<evidence type="ECO:0000256" key="1">
    <source>
        <dbReference type="ARBA" id="ARBA00022614"/>
    </source>
</evidence>
<dbReference type="Gene3D" id="2.60.40.10">
    <property type="entry name" value="Immunoglobulins"/>
    <property type="match status" value="1"/>
</dbReference>
<dbReference type="InterPro" id="IPR032675">
    <property type="entry name" value="LRR_dom_sf"/>
</dbReference>
<organism evidence="11 12">
    <name type="scientific">Petromyzon marinus</name>
    <name type="common">Sea lamprey</name>
    <dbReference type="NCBI Taxonomy" id="7757"/>
    <lineage>
        <taxon>Eukaryota</taxon>
        <taxon>Metazoa</taxon>
        <taxon>Chordata</taxon>
        <taxon>Craniata</taxon>
        <taxon>Vertebrata</taxon>
        <taxon>Cyclostomata</taxon>
        <taxon>Hyperoartia</taxon>
        <taxon>Petromyzontiformes</taxon>
        <taxon>Petromyzontidae</taxon>
        <taxon>Petromyzon</taxon>
    </lineage>
</organism>
<evidence type="ECO:0000256" key="5">
    <source>
        <dbReference type="ARBA" id="ARBA00023180"/>
    </source>
</evidence>
<keyword evidence="2 9" id="KW-0732">Signal</keyword>
<dbReference type="RefSeq" id="XP_032810229.1">
    <property type="nucleotide sequence ID" value="XM_032954338.1"/>
</dbReference>
<evidence type="ECO:0000256" key="2">
    <source>
        <dbReference type="ARBA" id="ARBA00022729"/>
    </source>
</evidence>
<feature type="transmembrane region" description="Helical" evidence="8">
    <location>
        <begin position="403"/>
        <end position="423"/>
    </location>
</feature>
<dbReference type="Proteomes" id="UP001318040">
    <property type="component" value="Chromosome 14"/>
</dbReference>
<gene>
    <name evidence="12" type="primary">LOC116942425</name>
</gene>
<evidence type="ECO:0000313" key="11">
    <source>
        <dbReference type="Proteomes" id="UP001318040"/>
    </source>
</evidence>
<evidence type="ECO:0000259" key="10">
    <source>
        <dbReference type="PROSITE" id="PS50835"/>
    </source>
</evidence>
<dbReference type="Pfam" id="PF00047">
    <property type="entry name" value="ig"/>
    <property type="match status" value="1"/>
</dbReference>
<keyword evidence="3" id="KW-0677">Repeat</keyword>
<dbReference type="PANTHER" id="PTHR45842">
    <property type="entry name" value="SYNAPTIC ADHESION-LIKE MOLECULE SALM"/>
    <property type="match status" value="1"/>
</dbReference>
<name>A0AAJ7WU38_PETMA</name>
<keyword evidence="8" id="KW-0472">Membrane</keyword>
<evidence type="ECO:0000256" key="4">
    <source>
        <dbReference type="ARBA" id="ARBA00023157"/>
    </source>
</evidence>
<dbReference type="PROSITE" id="PS50835">
    <property type="entry name" value="IG_LIKE"/>
    <property type="match status" value="1"/>
</dbReference>
<keyword evidence="8" id="KW-0812">Transmembrane</keyword>
<feature type="signal peptide" evidence="9">
    <location>
        <begin position="1"/>
        <end position="33"/>
    </location>
</feature>
<keyword evidence="4" id="KW-1015">Disulfide bond</keyword>
<dbReference type="PROSITE" id="PS51450">
    <property type="entry name" value="LRR"/>
    <property type="match status" value="1"/>
</dbReference>
<dbReference type="InterPro" id="IPR007110">
    <property type="entry name" value="Ig-like_dom"/>
</dbReference>
<feature type="chain" id="PRO_5042464953" evidence="9">
    <location>
        <begin position="34"/>
        <end position="575"/>
    </location>
</feature>
<dbReference type="AlphaFoldDB" id="A0AAJ7WU38"/>
<dbReference type="Pfam" id="PF13855">
    <property type="entry name" value="LRR_8"/>
    <property type="match status" value="1"/>
</dbReference>
<dbReference type="InterPro" id="IPR050467">
    <property type="entry name" value="LRFN"/>
</dbReference>
<dbReference type="InterPro" id="IPR001611">
    <property type="entry name" value="Leu-rich_rpt"/>
</dbReference>
<protein>
    <submittedName>
        <fullName evidence="12">Amphoterin-induced protein 2-like</fullName>
    </submittedName>
</protein>
<evidence type="ECO:0000313" key="12">
    <source>
        <dbReference type="RefSeq" id="XP_032810229.1"/>
    </source>
</evidence>
<dbReference type="Gene3D" id="3.80.10.10">
    <property type="entry name" value="Ribonuclease Inhibitor"/>
    <property type="match status" value="1"/>
</dbReference>
<evidence type="ECO:0000256" key="7">
    <source>
        <dbReference type="SAM" id="MobiDB-lite"/>
    </source>
</evidence>
<dbReference type="SUPFAM" id="SSF52058">
    <property type="entry name" value="L domain-like"/>
    <property type="match status" value="1"/>
</dbReference>
<evidence type="ECO:0000256" key="3">
    <source>
        <dbReference type="ARBA" id="ARBA00022737"/>
    </source>
</evidence>
<dbReference type="InterPro" id="IPR003599">
    <property type="entry name" value="Ig_sub"/>
</dbReference>
<reference evidence="12" key="1">
    <citation type="submission" date="2025-08" db="UniProtKB">
        <authorList>
            <consortium name="RefSeq"/>
        </authorList>
    </citation>
    <scope>IDENTIFICATION</scope>
    <source>
        <tissue evidence="12">Sperm</tissue>
    </source>
</reference>
<dbReference type="PANTHER" id="PTHR45842:SF12">
    <property type="entry name" value="KEKKON 5, ISOFORM A"/>
    <property type="match status" value="1"/>
</dbReference>
<sequence>MKTQTGSALGERSPPPQPPLLLWLLALLPFGSGHRHPPLWAGERAALCATRDCVCAGEIVDCSGANLSSLLPLSAPDYASVLDLSRGHFPAVSRGWLSGARRLRSLSLRHCGVRNVSASAFEGLGRLARLDLSSNRLRTVSRAALAGLASLEELLLYNNRIADVEALAFEGARSLRRVLLAHNALAAFPVDAWPPGALARVHLLDLSYNRIEEVPVARVGSLPAALRQSLLLHGNPLRCSCALYLMLMSWMRRELTSVRRHQRELTCRLPHAREPIRLFQVQEDLMGCSPNASLLVKTKSEYSANVGDTLLLQCDSRLALEPSTTFVWLDKGGARHVHPHPRRVDNGSSPLYVHANGSLEIRDFNAKLEGTYACQALNLALELNETLWVNVTVAPPAEPFNTAFTTLIASSAILFVVLVYLFLPPCDCRCRGRRCGGCCGCCRYVGVPGCQEEDAAMSMRDSQASILSNATMSPPTPPPPPLQQQQQLQMQQKLKQQQQQQQVGEESRAGQQLRRKLSGVKRVSIMEPEGQAANNGRACALPIDFHEEHLLKILKMKADSESNCSVYSDTPIVSL</sequence>
<feature type="region of interest" description="Disordered" evidence="7">
    <location>
        <begin position="495"/>
        <end position="517"/>
    </location>
</feature>
<keyword evidence="8" id="KW-1133">Transmembrane helix</keyword>